<protein>
    <recommendedName>
        <fullName evidence="3">Peptidase C1A papain C-terminal domain-containing protein</fullName>
    </recommendedName>
</protein>
<dbReference type="InterPro" id="IPR038765">
    <property type="entry name" value="Papain-like_cys_pep_sf"/>
</dbReference>
<dbReference type="InterPro" id="IPR000668">
    <property type="entry name" value="Peptidase_C1A_C"/>
</dbReference>
<evidence type="ECO:0000313" key="4">
    <source>
        <dbReference type="EMBL" id="CAH0392818.1"/>
    </source>
</evidence>
<evidence type="ECO:0000256" key="2">
    <source>
        <dbReference type="SAM" id="SignalP"/>
    </source>
</evidence>
<feature type="region of interest" description="Disordered" evidence="1">
    <location>
        <begin position="74"/>
        <end position="94"/>
    </location>
</feature>
<accession>A0A9P0AIZ5</accession>
<organism evidence="4 5">
    <name type="scientific">Bemisia tabaci</name>
    <name type="common">Sweetpotato whitefly</name>
    <name type="synonym">Aleurodes tabaci</name>
    <dbReference type="NCBI Taxonomy" id="7038"/>
    <lineage>
        <taxon>Eukaryota</taxon>
        <taxon>Metazoa</taxon>
        <taxon>Ecdysozoa</taxon>
        <taxon>Arthropoda</taxon>
        <taxon>Hexapoda</taxon>
        <taxon>Insecta</taxon>
        <taxon>Pterygota</taxon>
        <taxon>Neoptera</taxon>
        <taxon>Paraneoptera</taxon>
        <taxon>Hemiptera</taxon>
        <taxon>Sternorrhyncha</taxon>
        <taxon>Aleyrodoidea</taxon>
        <taxon>Aleyrodidae</taxon>
        <taxon>Aleyrodinae</taxon>
        <taxon>Bemisia</taxon>
    </lineage>
</organism>
<keyword evidence="5" id="KW-1185">Reference proteome</keyword>
<dbReference type="GO" id="GO:0006508">
    <property type="term" value="P:proteolysis"/>
    <property type="evidence" value="ECO:0007669"/>
    <property type="project" value="InterPro"/>
</dbReference>
<evidence type="ECO:0000256" key="1">
    <source>
        <dbReference type="SAM" id="MobiDB-lite"/>
    </source>
</evidence>
<dbReference type="GO" id="GO:0008234">
    <property type="term" value="F:cysteine-type peptidase activity"/>
    <property type="evidence" value="ECO:0007669"/>
    <property type="project" value="InterPro"/>
</dbReference>
<dbReference type="Pfam" id="PF00112">
    <property type="entry name" value="Peptidase_C1"/>
    <property type="match status" value="1"/>
</dbReference>
<dbReference type="Gene3D" id="3.90.70.10">
    <property type="entry name" value="Cysteine proteinases"/>
    <property type="match status" value="1"/>
</dbReference>
<gene>
    <name evidence="4" type="ORF">BEMITA_LOCUS11290</name>
</gene>
<keyword evidence="2" id="KW-0732">Signal</keyword>
<evidence type="ECO:0000259" key="3">
    <source>
        <dbReference type="SMART" id="SM00645"/>
    </source>
</evidence>
<feature type="domain" description="Peptidase C1A papain C-terminal" evidence="3">
    <location>
        <begin position="94"/>
        <end position="347"/>
    </location>
</feature>
<feature type="chain" id="PRO_5040239559" description="Peptidase C1A papain C-terminal domain-containing protein" evidence="2">
    <location>
        <begin position="18"/>
        <end position="352"/>
    </location>
</feature>
<dbReference type="KEGG" id="btab:109032723"/>
<proteinExistence type="predicted"/>
<evidence type="ECO:0000313" key="5">
    <source>
        <dbReference type="Proteomes" id="UP001152759"/>
    </source>
</evidence>
<dbReference type="SMART" id="SM00645">
    <property type="entry name" value="Pept_C1"/>
    <property type="match status" value="1"/>
</dbReference>
<dbReference type="EMBL" id="OU963868">
    <property type="protein sequence ID" value="CAH0392818.1"/>
    <property type="molecule type" value="Genomic_DNA"/>
</dbReference>
<name>A0A9P0AIZ5_BEMTA</name>
<reference evidence="4" key="1">
    <citation type="submission" date="2021-12" db="EMBL/GenBank/DDBJ databases">
        <authorList>
            <person name="King R."/>
        </authorList>
    </citation>
    <scope>NUCLEOTIDE SEQUENCE</scope>
</reference>
<feature type="signal peptide" evidence="2">
    <location>
        <begin position="1"/>
        <end position="17"/>
    </location>
</feature>
<sequence length="352" mass="40225">MAVIFLPLLALVHQCIGSENVDALLKKRPSWSFEVESIESSIKNALHKHKLAGHDFELTEEMLRSDLKRSLAPGATHIPRKVGDPKWQQDPRNVPSTFDAREHWKACADIIGHVEDEGPCNTDVPAVVASVMSDRYCIYSNGTFKDRLSQEVMMGCGALCTGWPMSYYAWEYALNHGLPTGGPHGSNKGCAPYSYAGCNHTGYYDLTGSAQKMKSCQVPFDLECPTECTNKHYKTPLDKDLRNLTCFYFTSNDEFTMRNEIMTFGPIMSSVHFYNDFLEKPKGIFQRKENRKFLHGLKFFKIIGWGVEDGKKYWLCMHTWDTWGDKVFKFPRGENYDFIEWRPSAGLFDNMD</sequence>
<dbReference type="AlphaFoldDB" id="A0A9P0AIZ5"/>
<dbReference type="Proteomes" id="UP001152759">
    <property type="component" value="Chromosome 7"/>
</dbReference>
<dbReference type="SUPFAM" id="SSF54001">
    <property type="entry name" value="Cysteine proteinases"/>
    <property type="match status" value="1"/>
</dbReference>